<dbReference type="AlphaFoldDB" id="A0A9D1XSB3"/>
<reference evidence="2" key="2">
    <citation type="submission" date="2021-04" db="EMBL/GenBank/DDBJ databases">
        <authorList>
            <person name="Gilroy R."/>
        </authorList>
    </citation>
    <scope>NUCLEOTIDE SEQUENCE</scope>
    <source>
        <strain evidence="2">ChiHecec2B26-12326</strain>
    </source>
</reference>
<dbReference type="InterPro" id="IPR011990">
    <property type="entry name" value="TPR-like_helical_dom_sf"/>
</dbReference>
<dbReference type="Proteomes" id="UP000823847">
    <property type="component" value="Unassembled WGS sequence"/>
</dbReference>
<accession>A0A9D1XSB3</accession>
<organism evidence="2 3">
    <name type="scientific">Candidatus Parabacteroides intestinigallinarum</name>
    <dbReference type="NCBI Taxonomy" id="2838722"/>
    <lineage>
        <taxon>Bacteria</taxon>
        <taxon>Pseudomonadati</taxon>
        <taxon>Bacteroidota</taxon>
        <taxon>Bacteroidia</taxon>
        <taxon>Bacteroidales</taxon>
        <taxon>Tannerellaceae</taxon>
        <taxon>Parabacteroides</taxon>
    </lineage>
</organism>
<dbReference type="EMBL" id="DXEN01000070">
    <property type="protein sequence ID" value="HIX86761.1"/>
    <property type="molecule type" value="Genomic_DNA"/>
</dbReference>
<evidence type="ECO:0000256" key="1">
    <source>
        <dbReference type="SAM" id="SignalP"/>
    </source>
</evidence>
<evidence type="ECO:0008006" key="4">
    <source>
        <dbReference type="Google" id="ProtNLM"/>
    </source>
</evidence>
<evidence type="ECO:0000313" key="3">
    <source>
        <dbReference type="Proteomes" id="UP000823847"/>
    </source>
</evidence>
<dbReference type="SUPFAM" id="SSF57938">
    <property type="entry name" value="DnaJ/Hsp40 cysteine-rich domain"/>
    <property type="match status" value="1"/>
</dbReference>
<dbReference type="GO" id="GO:0051082">
    <property type="term" value="F:unfolded protein binding"/>
    <property type="evidence" value="ECO:0007669"/>
    <property type="project" value="InterPro"/>
</dbReference>
<reference evidence="2" key="1">
    <citation type="journal article" date="2021" name="PeerJ">
        <title>Extensive microbial diversity within the chicken gut microbiome revealed by metagenomics and culture.</title>
        <authorList>
            <person name="Gilroy R."/>
            <person name="Ravi A."/>
            <person name="Getino M."/>
            <person name="Pursley I."/>
            <person name="Horton D.L."/>
            <person name="Alikhan N.F."/>
            <person name="Baker D."/>
            <person name="Gharbi K."/>
            <person name="Hall N."/>
            <person name="Watson M."/>
            <person name="Adriaenssens E.M."/>
            <person name="Foster-Nyarko E."/>
            <person name="Jarju S."/>
            <person name="Secka A."/>
            <person name="Antonio M."/>
            <person name="Oren A."/>
            <person name="Chaudhuri R.R."/>
            <person name="La Ragione R."/>
            <person name="Hildebrand F."/>
            <person name="Pallen M.J."/>
        </authorList>
    </citation>
    <scope>NUCLEOTIDE SEQUENCE</scope>
    <source>
        <strain evidence="2">ChiHecec2B26-12326</strain>
    </source>
</reference>
<proteinExistence type="predicted"/>
<dbReference type="InterPro" id="IPR036410">
    <property type="entry name" value="HSP_DnaJ_Cys-rich_dom_sf"/>
</dbReference>
<dbReference type="InterPro" id="IPR001305">
    <property type="entry name" value="HSP_DnaJ_Cys-rich_dom"/>
</dbReference>
<dbReference type="CDD" id="cd10719">
    <property type="entry name" value="DnaJ_zf"/>
    <property type="match status" value="1"/>
</dbReference>
<evidence type="ECO:0000313" key="2">
    <source>
        <dbReference type="EMBL" id="HIX86761.1"/>
    </source>
</evidence>
<keyword evidence="1" id="KW-0732">Signal</keyword>
<comment type="caution">
    <text evidence="2">The sequence shown here is derived from an EMBL/GenBank/DDBJ whole genome shotgun (WGS) entry which is preliminary data.</text>
</comment>
<feature type="chain" id="PRO_5039501369" description="Sel1 repeat family protein" evidence="1">
    <location>
        <begin position="21"/>
        <end position="264"/>
    </location>
</feature>
<gene>
    <name evidence="2" type="ORF">H9848_09185</name>
</gene>
<dbReference type="SMART" id="SM00671">
    <property type="entry name" value="SEL1"/>
    <property type="match status" value="1"/>
</dbReference>
<name>A0A9D1XSB3_9BACT</name>
<sequence>MKRLFILTLLLALVSGASFAQKTITCPMCGGLGGTYMAYSYIPCYYCMGEGTVPDPNEAMQKAYNYGANLMAMLMGKSALVRGDYEEAYDLFDKLFSEENSAEAALYLGAMVELGMGMESKKSLALKLYKYAADLGNSDAKAALQRIKSSGYWEATDAKRLWFRQALSVQTGVSMSPGNSGGGYYQGVSPGGNSRGSSSGSSSERLRCAACNGTGRCTMCNGRGEYTIETGYYTGNSHRKWVTCDICHGTGQCQGCYGKGFIWR</sequence>
<protein>
    <recommendedName>
        <fullName evidence="4">Sel1 repeat family protein</fullName>
    </recommendedName>
</protein>
<dbReference type="GO" id="GO:0031072">
    <property type="term" value="F:heat shock protein binding"/>
    <property type="evidence" value="ECO:0007669"/>
    <property type="project" value="InterPro"/>
</dbReference>
<dbReference type="Gene3D" id="1.25.40.10">
    <property type="entry name" value="Tetratricopeptide repeat domain"/>
    <property type="match status" value="1"/>
</dbReference>
<feature type="signal peptide" evidence="1">
    <location>
        <begin position="1"/>
        <end position="20"/>
    </location>
</feature>
<dbReference type="SUPFAM" id="SSF81901">
    <property type="entry name" value="HCP-like"/>
    <property type="match status" value="1"/>
</dbReference>
<dbReference type="InterPro" id="IPR006597">
    <property type="entry name" value="Sel1-like"/>
</dbReference>